<gene>
    <name evidence="2" type="ORF">F0562_028081</name>
</gene>
<feature type="compositionally biased region" description="Polar residues" evidence="1">
    <location>
        <begin position="143"/>
        <end position="167"/>
    </location>
</feature>
<dbReference type="EMBL" id="CM018038">
    <property type="protein sequence ID" value="KAA8538373.1"/>
    <property type="molecule type" value="Genomic_DNA"/>
</dbReference>
<dbReference type="PANTHER" id="PTHR33871:SF18">
    <property type="entry name" value="F24J8.12 PROTEIN"/>
    <property type="match status" value="1"/>
</dbReference>
<keyword evidence="3" id="KW-1185">Reference proteome</keyword>
<feature type="region of interest" description="Disordered" evidence="1">
    <location>
        <begin position="227"/>
        <end position="252"/>
    </location>
</feature>
<evidence type="ECO:0000313" key="3">
    <source>
        <dbReference type="Proteomes" id="UP000325577"/>
    </source>
</evidence>
<feature type="compositionally biased region" description="Low complexity" evidence="1">
    <location>
        <begin position="182"/>
        <end position="196"/>
    </location>
</feature>
<dbReference type="Proteomes" id="UP000325577">
    <property type="component" value="Linkage Group LG15"/>
</dbReference>
<organism evidence="2 3">
    <name type="scientific">Nyssa sinensis</name>
    <dbReference type="NCBI Taxonomy" id="561372"/>
    <lineage>
        <taxon>Eukaryota</taxon>
        <taxon>Viridiplantae</taxon>
        <taxon>Streptophyta</taxon>
        <taxon>Embryophyta</taxon>
        <taxon>Tracheophyta</taxon>
        <taxon>Spermatophyta</taxon>
        <taxon>Magnoliopsida</taxon>
        <taxon>eudicotyledons</taxon>
        <taxon>Gunneridae</taxon>
        <taxon>Pentapetalae</taxon>
        <taxon>asterids</taxon>
        <taxon>Cornales</taxon>
        <taxon>Nyssaceae</taxon>
        <taxon>Nyssa</taxon>
    </lineage>
</organism>
<sequence>MGCCISKCRPKRKSHEDQFNHVQDKLVISQAPVSPIPLSIRKPHSPSPSPSSTTSFSSFSCTASNSCSLTASLSLSSSCSSSVLSPKDRSFSNEFLWSCVKENPHIMRVDTLKACPLHTVATKVHARKLESPAKPIVAPVKQSMPQRLVGSTPQKRPRASSPNLTRQKSFRKEPEKPNSTNPLPSRTLRSPSPSRRFTGDNYRGVLTNTAKENCCKRLAGSKIHAVNSESSCVRKENHRPASPNNNSSRNHAFSRNNERCIYQIGSKIDGIAVGEVVSNAEMDCVPMEDIDNPLIALDCFIFLDLYLIRTTFNHHLYGKTLPGATAVALFANIGYIICAKKNQRSIIATVSLTFRGY</sequence>
<feature type="compositionally biased region" description="Low complexity" evidence="1">
    <location>
        <begin position="240"/>
        <end position="251"/>
    </location>
</feature>
<dbReference type="OrthoDB" id="1745046at2759"/>
<dbReference type="PANTHER" id="PTHR33871">
    <property type="entry name" value="OS05G0503100 PROTEIN-RELATED"/>
    <property type="match status" value="1"/>
</dbReference>
<evidence type="ECO:0000256" key="1">
    <source>
        <dbReference type="SAM" id="MobiDB-lite"/>
    </source>
</evidence>
<reference evidence="2 3" key="1">
    <citation type="submission" date="2019-09" db="EMBL/GenBank/DDBJ databases">
        <title>A chromosome-level genome assembly of the Chinese tupelo Nyssa sinensis.</title>
        <authorList>
            <person name="Yang X."/>
            <person name="Kang M."/>
            <person name="Yang Y."/>
            <person name="Xiong H."/>
            <person name="Wang M."/>
            <person name="Zhang Z."/>
            <person name="Wang Z."/>
            <person name="Wu H."/>
            <person name="Ma T."/>
            <person name="Liu J."/>
            <person name="Xi Z."/>
        </authorList>
    </citation>
    <scope>NUCLEOTIDE SEQUENCE [LARGE SCALE GENOMIC DNA]</scope>
    <source>
        <strain evidence="2">J267</strain>
        <tissue evidence="2">Leaf</tissue>
    </source>
</reference>
<name>A0A5J5B587_9ASTE</name>
<accession>A0A5J5B587</accession>
<feature type="region of interest" description="Disordered" evidence="1">
    <location>
        <begin position="133"/>
        <end position="203"/>
    </location>
</feature>
<proteinExistence type="predicted"/>
<evidence type="ECO:0000313" key="2">
    <source>
        <dbReference type="EMBL" id="KAA8538373.1"/>
    </source>
</evidence>
<dbReference type="AlphaFoldDB" id="A0A5J5B587"/>
<protein>
    <submittedName>
        <fullName evidence="2">Uncharacterized protein</fullName>
    </submittedName>
</protein>